<dbReference type="HAMAP" id="MF_01465">
    <property type="entry name" value="SecY"/>
    <property type="match status" value="1"/>
</dbReference>
<keyword evidence="12" id="KW-1185">Reference proteome</keyword>
<dbReference type="GO" id="GO:0065002">
    <property type="term" value="P:intracellular protein transmembrane transport"/>
    <property type="evidence" value="ECO:0007669"/>
    <property type="project" value="UniProtKB-UniRule"/>
</dbReference>
<dbReference type="PANTHER" id="PTHR10906">
    <property type="entry name" value="SECY/SEC61-ALPHA FAMILY MEMBER"/>
    <property type="match status" value="1"/>
</dbReference>
<keyword evidence="3 9" id="KW-0813">Transport</keyword>
<dbReference type="SUPFAM" id="SSF103491">
    <property type="entry name" value="Preprotein translocase SecY subunit"/>
    <property type="match status" value="1"/>
</dbReference>
<dbReference type="Gene3D" id="1.10.3370.10">
    <property type="entry name" value="SecY subunit domain"/>
    <property type="match status" value="1"/>
</dbReference>
<keyword evidence="8 9" id="KW-0472">Membrane</keyword>
<evidence type="ECO:0000256" key="1">
    <source>
        <dbReference type="ARBA" id="ARBA00004141"/>
    </source>
</evidence>
<proteinExistence type="inferred from homology"/>
<dbReference type="STRING" id="706194.SMCARI_259"/>
<name>E0TJS8_KARMC</name>
<evidence type="ECO:0000313" key="12">
    <source>
        <dbReference type="Proteomes" id="UP000002231"/>
    </source>
</evidence>
<reference evidence="12" key="1">
    <citation type="journal article" date="2010" name="Genome Biol. Evol.">
        <title>Functional convergence in reduced genomes of bacterial symbionts spanning 200 My of evolution.</title>
        <authorList>
            <person name="McCutcheon J.P."/>
            <person name="Moran N.A."/>
        </authorList>
    </citation>
    <scope>NUCLEOTIDE SEQUENCE [LARGE SCALE GENOMIC DNA]</scope>
    <source>
        <strain evidence="12">CARI</strain>
    </source>
</reference>
<dbReference type="GO" id="GO:0005886">
    <property type="term" value="C:plasma membrane"/>
    <property type="evidence" value="ECO:0007669"/>
    <property type="project" value="UniProtKB-SubCell"/>
</dbReference>
<dbReference type="InterPro" id="IPR026593">
    <property type="entry name" value="SecY"/>
</dbReference>
<dbReference type="GO" id="GO:0043952">
    <property type="term" value="P:protein transport by the Sec complex"/>
    <property type="evidence" value="ECO:0007669"/>
    <property type="project" value="UniProtKB-UniRule"/>
</dbReference>
<evidence type="ECO:0000313" key="11">
    <source>
        <dbReference type="EMBL" id="ADM90055.1"/>
    </source>
</evidence>
<dbReference type="Proteomes" id="UP000002231">
    <property type="component" value="Chromosome"/>
</dbReference>
<dbReference type="PRINTS" id="PR00303">
    <property type="entry name" value="SECYTRNLCASE"/>
</dbReference>
<keyword evidence="5 9" id="KW-0653">Protein transport</keyword>
<evidence type="ECO:0000256" key="8">
    <source>
        <dbReference type="ARBA" id="ARBA00023136"/>
    </source>
</evidence>
<dbReference type="EMBL" id="CP002163">
    <property type="protein sequence ID" value="ADM90055.1"/>
    <property type="molecule type" value="Genomic_DNA"/>
</dbReference>
<evidence type="ECO:0000256" key="6">
    <source>
        <dbReference type="ARBA" id="ARBA00022989"/>
    </source>
</evidence>
<accession>E0TJS8</accession>
<protein>
    <recommendedName>
        <fullName evidence="9">Protein translocase subunit SecY</fullName>
    </recommendedName>
</protein>
<evidence type="ECO:0000256" key="4">
    <source>
        <dbReference type="ARBA" id="ARBA00022692"/>
    </source>
</evidence>
<dbReference type="NCBIfam" id="TIGR00967">
    <property type="entry name" value="3a0501s007"/>
    <property type="match status" value="1"/>
</dbReference>
<dbReference type="InterPro" id="IPR002208">
    <property type="entry name" value="SecY/SEC61-alpha"/>
</dbReference>
<feature type="transmembrane region" description="Helical" evidence="9">
    <location>
        <begin position="272"/>
        <end position="294"/>
    </location>
</feature>
<organism evidence="11 12">
    <name type="scientific">Karelsulcia muelleri (strain CARI)</name>
    <name type="common">Sulcia muelleri</name>
    <dbReference type="NCBI Taxonomy" id="706194"/>
    <lineage>
        <taxon>Bacteria</taxon>
        <taxon>Pseudomonadati</taxon>
        <taxon>Bacteroidota</taxon>
        <taxon>Flavobacteriia</taxon>
        <taxon>Flavobacteriales</taxon>
        <taxon>Candidatus Karelsulcia</taxon>
    </lineage>
</organism>
<feature type="transmembrane region" description="Helical" evidence="9">
    <location>
        <begin position="70"/>
        <end position="92"/>
    </location>
</feature>
<evidence type="ECO:0000256" key="2">
    <source>
        <dbReference type="ARBA" id="ARBA00005751"/>
    </source>
</evidence>
<comment type="subcellular location">
    <subcellularLocation>
        <location evidence="9">Cell inner membrane</location>
        <topology evidence="9">Multi-pass membrane protein</topology>
    </subcellularLocation>
    <subcellularLocation>
        <location evidence="1">Membrane</location>
        <topology evidence="1">Multi-pass membrane protein</topology>
    </subcellularLocation>
</comment>
<evidence type="ECO:0000256" key="10">
    <source>
        <dbReference type="RuleBase" id="RU004349"/>
    </source>
</evidence>
<feature type="transmembrane region" description="Helical" evidence="9">
    <location>
        <begin position="219"/>
        <end position="242"/>
    </location>
</feature>
<feature type="transmembrane region" description="Helical" evidence="9">
    <location>
        <begin position="396"/>
        <end position="415"/>
    </location>
</feature>
<sequence>MKILFIRLKKKKIYNTLLMILIYRLGSFITLPFINPIYKNDVLLKQNPSYKGLINMLTSLTGGACNRASIFALGITPYISASIFTQLMCYIFPFFYKIQQDGEIGKKKLNNITSIVTIIISLIQAPLYILILIENHLKDKPYYLNFISIYGKSLFLITSIICLTTGTFFTMWLGKQINKKGIGNGNSLIIISGILSRFINSMICEILNRLKSNYFSGSLILLFEFFIWGLIIGFSIIIINFVKKIYIHYINNFSNIEELSLKDDIKYIPLKVVYSGVMPIIFSQGILFIIILLLNNLNIKSVDKIKNIYGFWYNLLYSILIIMITYFYTFLSIPVNKISDDLKLNGVYIPSIKPGKETYIYLKKILLQISFLGSILLAIIAILPSIFISLGGDKNFSLFFGGTSLLILVGVLLEIKTTVNSDLLNYNKKF</sequence>
<feature type="transmembrane region" description="Helical" evidence="9">
    <location>
        <begin position="153"/>
        <end position="174"/>
    </location>
</feature>
<evidence type="ECO:0000256" key="5">
    <source>
        <dbReference type="ARBA" id="ARBA00022927"/>
    </source>
</evidence>
<feature type="transmembrane region" description="Helical" evidence="9">
    <location>
        <begin position="365"/>
        <end position="390"/>
    </location>
</feature>
<dbReference type="InterPro" id="IPR023201">
    <property type="entry name" value="SecY_dom_sf"/>
</dbReference>
<dbReference type="InterPro" id="IPR030659">
    <property type="entry name" value="SecY_CS"/>
</dbReference>
<dbReference type="AlphaFoldDB" id="E0TJS8"/>
<feature type="transmembrane region" description="Helical" evidence="9">
    <location>
        <begin position="12"/>
        <end position="34"/>
    </location>
</feature>
<comment type="similarity">
    <text evidence="2 9 10">Belongs to the SecY/SEC61-alpha family.</text>
</comment>
<dbReference type="HOGENOM" id="CLU_030313_0_0_10"/>
<keyword evidence="9" id="KW-1003">Cell membrane</keyword>
<dbReference type="PIRSF" id="PIRSF004557">
    <property type="entry name" value="SecY"/>
    <property type="match status" value="1"/>
</dbReference>
<dbReference type="GO" id="GO:0006605">
    <property type="term" value="P:protein targeting"/>
    <property type="evidence" value="ECO:0007669"/>
    <property type="project" value="UniProtKB-UniRule"/>
</dbReference>
<feature type="transmembrane region" description="Helical" evidence="9">
    <location>
        <begin position="112"/>
        <end position="133"/>
    </location>
</feature>
<comment type="subunit">
    <text evidence="9">Component of the Sec protein translocase complex. Heterotrimer consisting of SecY, SecE and SecG subunits. The heterotrimers can form oligomers, although 1 heterotrimer is thought to be able to translocate proteins. Interacts with the ribosome. Interacts with SecDF, and other proteins may be involved. Interacts with SecA.</text>
</comment>
<evidence type="ECO:0000256" key="7">
    <source>
        <dbReference type="ARBA" id="ARBA00023010"/>
    </source>
</evidence>
<keyword evidence="7 9" id="KW-0811">Translocation</keyword>
<evidence type="ECO:0000256" key="9">
    <source>
        <dbReference type="HAMAP-Rule" id="MF_01465"/>
    </source>
</evidence>
<gene>
    <name evidence="9 11" type="primary">secY</name>
    <name evidence="11" type="ordered locus">SMCARI_259</name>
</gene>
<keyword evidence="4 9" id="KW-0812">Transmembrane</keyword>
<keyword evidence="9" id="KW-0997">Cell inner membrane</keyword>
<dbReference type="Pfam" id="PF00344">
    <property type="entry name" value="SecY"/>
    <property type="match status" value="1"/>
</dbReference>
<comment type="function">
    <text evidence="9">The central subunit of the protein translocation channel SecYEG. Consists of two halves formed by TMs 1-5 and 6-10. These two domains form a lateral gate at the front which open onto the bilayer between TMs 2 and 7, and are clamped together by SecE at the back. The channel is closed by both a pore ring composed of hydrophobic SecY resides and a short helix (helix 2A) on the extracellular side of the membrane which forms a plug. The plug probably moves laterally to allow the channel to open. The ring and the pore may move independently.</text>
</comment>
<dbReference type="PROSITE" id="PS00755">
    <property type="entry name" value="SECY_1"/>
    <property type="match status" value="1"/>
</dbReference>
<feature type="transmembrane region" description="Helical" evidence="9">
    <location>
        <begin position="314"/>
        <end position="333"/>
    </location>
</feature>
<dbReference type="KEGG" id="sum:SMCARI_259"/>
<keyword evidence="6 9" id="KW-1133">Transmembrane helix</keyword>
<feature type="transmembrane region" description="Helical" evidence="9">
    <location>
        <begin position="181"/>
        <end position="199"/>
    </location>
</feature>
<evidence type="ECO:0000256" key="3">
    <source>
        <dbReference type="ARBA" id="ARBA00022448"/>
    </source>
</evidence>